<comment type="caution">
    <text evidence="7">The sequence shown here is derived from an EMBL/GenBank/DDBJ whole genome shotgun (WGS) entry which is preliminary data.</text>
</comment>
<keyword evidence="5" id="KW-0732">Signal</keyword>
<evidence type="ECO:0000256" key="4">
    <source>
        <dbReference type="PROSITE-ProRule" id="PRU00433"/>
    </source>
</evidence>
<dbReference type="GO" id="GO:0046872">
    <property type="term" value="F:metal ion binding"/>
    <property type="evidence" value="ECO:0007669"/>
    <property type="project" value="UniProtKB-KW"/>
</dbReference>
<dbReference type="GO" id="GO:0020037">
    <property type="term" value="F:heme binding"/>
    <property type="evidence" value="ECO:0007669"/>
    <property type="project" value="InterPro"/>
</dbReference>
<dbReference type="SUPFAM" id="SSF46626">
    <property type="entry name" value="Cytochrome c"/>
    <property type="match status" value="1"/>
</dbReference>
<dbReference type="InterPro" id="IPR036909">
    <property type="entry name" value="Cyt_c-like_dom_sf"/>
</dbReference>
<keyword evidence="1 4" id="KW-0349">Heme</keyword>
<dbReference type="PROSITE" id="PS51007">
    <property type="entry name" value="CYTC"/>
    <property type="match status" value="1"/>
</dbReference>
<evidence type="ECO:0000313" key="7">
    <source>
        <dbReference type="EMBL" id="MBL0393888.1"/>
    </source>
</evidence>
<reference evidence="7 8" key="1">
    <citation type="journal article" date="2017" name="Int. J. Syst. Evol. Microbiol.">
        <title>Ramlibacter monticola sp. nov., isolated from forest soil.</title>
        <authorList>
            <person name="Chaudhary D.K."/>
            <person name="Kim J."/>
        </authorList>
    </citation>
    <scope>NUCLEOTIDE SEQUENCE [LARGE SCALE GENOMIC DNA]</scope>
    <source>
        <strain evidence="7 8">KACC 19175</strain>
    </source>
</reference>
<protein>
    <submittedName>
        <fullName evidence="7">Cytochrome c</fullName>
    </submittedName>
</protein>
<evidence type="ECO:0000256" key="1">
    <source>
        <dbReference type="ARBA" id="ARBA00022617"/>
    </source>
</evidence>
<feature type="signal peptide" evidence="5">
    <location>
        <begin position="1"/>
        <end position="20"/>
    </location>
</feature>
<proteinExistence type="predicted"/>
<dbReference type="Proteomes" id="UP000599109">
    <property type="component" value="Unassembled WGS sequence"/>
</dbReference>
<sequence length="143" mass="15025">MRPAALLLSGALLAAGGAAAAGDEARARLQYLQHCSGCHLVDGSGSPTKGIPSMRGMLGRFLQVPGGREFIVQVPGVMNSALRDADVANLMNWLVPAVSAATLPAGFQPYTAQEIARLRSSRPADIMAFRARLVREMKDPGTP</sequence>
<keyword evidence="2 4" id="KW-0479">Metal-binding</keyword>
<evidence type="ECO:0000313" key="8">
    <source>
        <dbReference type="Proteomes" id="UP000599109"/>
    </source>
</evidence>
<gene>
    <name evidence="7" type="ORF">JJ685_22310</name>
</gene>
<feature type="domain" description="Cytochrome c" evidence="6">
    <location>
        <begin position="17"/>
        <end position="134"/>
    </location>
</feature>
<dbReference type="RefSeq" id="WP_201676536.1">
    <property type="nucleotide sequence ID" value="NZ_JAEQNE010000006.1"/>
</dbReference>
<dbReference type="InterPro" id="IPR009056">
    <property type="entry name" value="Cyt_c-like_dom"/>
</dbReference>
<dbReference type="GO" id="GO:0009055">
    <property type="term" value="F:electron transfer activity"/>
    <property type="evidence" value="ECO:0007669"/>
    <property type="project" value="InterPro"/>
</dbReference>
<evidence type="ECO:0000259" key="6">
    <source>
        <dbReference type="PROSITE" id="PS51007"/>
    </source>
</evidence>
<dbReference type="EMBL" id="JAEQNE010000006">
    <property type="protein sequence ID" value="MBL0393888.1"/>
    <property type="molecule type" value="Genomic_DNA"/>
</dbReference>
<name>A0A937CVL9_9BURK</name>
<dbReference type="Gene3D" id="1.10.760.10">
    <property type="entry name" value="Cytochrome c-like domain"/>
    <property type="match status" value="1"/>
</dbReference>
<evidence type="ECO:0000256" key="3">
    <source>
        <dbReference type="ARBA" id="ARBA00023004"/>
    </source>
</evidence>
<keyword evidence="3 4" id="KW-0408">Iron</keyword>
<organism evidence="7 8">
    <name type="scientific">Ramlibacter monticola</name>
    <dbReference type="NCBI Taxonomy" id="1926872"/>
    <lineage>
        <taxon>Bacteria</taxon>
        <taxon>Pseudomonadati</taxon>
        <taxon>Pseudomonadota</taxon>
        <taxon>Betaproteobacteria</taxon>
        <taxon>Burkholderiales</taxon>
        <taxon>Comamonadaceae</taxon>
        <taxon>Ramlibacter</taxon>
    </lineage>
</organism>
<accession>A0A937CVL9</accession>
<evidence type="ECO:0000256" key="2">
    <source>
        <dbReference type="ARBA" id="ARBA00022723"/>
    </source>
</evidence>
<evidence type="ECO:0000256" key="5">
    <source>
        <dbReference type="SAM" id="SignalP"/>
    </source>
</evidence>
<keyword evidence="8" id="KW-1185">Reference proteome</keyword>
<feature type="chain" id="PRO_5037781519" evidence="5">
    <location>
        <begin position="21"/>
        <end position="143"/>
    </location>
</feature>
<dbReference type="AlphaFoldDB" id="A0A937CVL9"/>